<keyword evidence="3 6" id="KW-0812">Transmembrane</keyword>
<name>F6FUB1_ISOV2</name>
<gene>
    <name evidence="7" type="ordered locus">Isova_1478</name>
</gene>
<dbReference type="PANTHER" id="PTHR30238">
    <property type="entry name" value="MEMBRANE BOUND PREDICTED REDOX MODULATOR"/>
    <property type="match status" value="1"/>
</dbReference>
<feature type="transmembrane region" description="Helical" evidence="6">
    <location>
        <begin position="6"/>
        <end position="29"/>
    </location>
</feature>
<feature type="transmembrane region" description="Helical" evidence="6">
    <location>
        <begin position="133"/>
        <end position="151"/>
    </location>
</feature>
<feature type="transmembrane region" description="Helical" evidence="6">
    <location>
        <begin position="192"/>
        <end position="219"/>
    </location>
</feature>
<dbReference type="STRING" id="743718.Isova_1478"/>
<dbReference type="InterPro" id="IPR005496">
    <property type="entry name" value="Integral_membrane_TerC"/>
</dbReference>
<evidence type="ECO:0000256" key="4">
    <source>
        <dbReference type="ARBA" id="ARBA00022989"/>
    </source>
</evidence>
<dbReference type="PANTHER" id="PTHR30238:SF0">
    <property type="entry name" value="THYLAKOID MEMBRANE PROTEIN TERC, CHLOROPLASTIC"/>
    <property type="match status" value="1"/>
</dbReference>
<evidence type="ECO:0000256" key="3">
    <source>
        <dbReference type="ARBA" id="ARBA00022692"/>
    </source>
</evidence>
<dbReference type="eggNOG" id="COG0861">
    <property type="taxonomic scope" value="Bacteria"/>
</dbReference>
<dbReference type="InterPro" id="IPR022369">
    <property type="entry name" value="Integral_membrane_TerC_rswitch"/>
</dbReference>
<feature type="transmembrane region" description="Helical" evidence="6">
    <location>
        <begin position="253"/>
        <end position="276"/>
    </location>
</feature>
<evidence type="ECO:0000256" key="1">
    <source>
        <dbReference type="ARBA" id="ARBA00004141"/>
    </source>
</evidence>
<dbReference type="Proteomes" id="UP000009236">
    <property type="component" value="Chromosome"/>
</dbReference>
<dbReference type="EMBL" id="CP002810">
    <property type="protein sequence ID" value="AEG44239.1"/>
    <property type="molecule type" value="Genomic_DNA"/>
</dbReference>
<evidence type="ECO:0000256" key="2">
    <source>
        <dbReference type="ARBA" id="ARBA00007511"/>
    </source>
</evidence>
<feature type="transmembrane region" description="Helical" evidence="6">
    <location>
        <begin position="105"/>
        <end position="127"/>
    </location>
</feature>
<dbReference type="HOGENOM" id="CLU_045644_0_1_11"/>
<dbReference type="NCBIfam" id="TIGR03718">
    <property type="entry name" value="R_switched_Alx"/>
    <property type="match status" value="1"/>
</dbReference>
<dbReference type="AlphaFoldDB" id="F6FUB1"/>
<proteinExistence type="inferred from homology"/>
<accession>F6FUB1</accession>
<evidence type="ECO:0000313" key="8">
    <source>
        <dbReference type="Proteomes" id="UP000009236"/>
    </source>
</evidence>
<keyword evidence="4 6" id="KW-1133">Transmembrane helix</keyword>
<dbReference type="KEGG" id="iva:Isova_1478"/>
<keyword evidence="5 6" id="KW-0472">Membrane</keyword>
<evidence type="ECO:0000313" key="7">
    <source>
        <dbReference type="EMBL" id="AEG44239.1"/>
    </source>
</evidence>
<protein>
    <submittedName>
        <fullName evidence="7">Integral membrane protein, TerC family</fullName>
    </submittedName>
</protein>
<sequence length="346" mass="37774">MIHELPVWFEGVALTAILVLLLADLAIVARRPHVPSMRESALWVSFYVGLAVVFGLVVAAVGGGAPAGEFFAGWLTEYSLSVDNLFVFVIIMSRFAVPRDQQQKVLMVGIIVALVLRAGFILAGAAIIEQFVWVFYLFGAFLIYTAVKLLAGDDEDEEYKENVAIRLLRRVVPVTEHYDGSRVRTVVDGRRLFTPMLVVFVAIGTTDLLFALDSIPAIFGLTKDPFIVFTTNVFALMGLRQLYFLLGGLLERLVYLPVALAVILGFIGVKLVFEAMHENTLPFVNGGEHIAWAPEIPIWLSLTVIIGSLAIATVASLWKTARAAAIAARELEAELAGGDAVTTREP</sequence>
<feature type="transmembrane region" description="Helical" evidence="6">
    <location>
        <begin position="41"/>
        <end position="65"/>
    </location>
</feature>
<feature type="transmembrane region" description="Helical" evidence="6">
    <location>
        <begin position="225"/>
        <end position="246"/>
    </location>
</feature>
<keyword evidence="8" id="KW-1185">Reference proteome</keyword>
<evidence type="ECO:0000256" key="5">
    <source>
        <dbReference type="ARBA" id="ARBA00023136"/>
    </source>
</evidence>
<dbReference type="GO" id="GO:0016020">
    <property type="term" value="C:membrane"/>
    <property type="evidence" value="ECO:0007669"/>
    <property type="project" value="UniProtKB-SubCell"/>
</dbReference>
<comment type="similarity">
    <text evidence="2">Belongs to the TerC family.</text>
</comment>
<feature type="transmembrane region" description="Helical" evidence="6">
    <location>
        <begin position="296"/>
        <end position="318"/>
    </location>
</feature>
<feature type="transmembrane region" description="Helical" evidence="6">
    <location>
        <begin position="71"/>
        <end position="93"/>
    </location>
</feature>
<dbReference type="RefSeq" id="WP_013838631.1">
    <property type="nucleotide sequence ID" value="NC_015588.1"/>
</dbReference>
<reference evidence="7 8" key="1">
    <citation type="submission" date="2011-05" db="EMBL/GenBank/DDBJ databases">
        <title>Complete sequence of Isoptericola variabilis 225.</title>
        <authorList>
            <consortium name="US DOE Joint Genome Institute"/>
            <person name="Lucas S."/>
            <person name="Han J."/>
            <person name="Lapidus A."/>
            <person name="Cheng J.-F."/>
            <person name="Goodwin L."/>
            <person name="Pitluck S."/>
            <person name="Peters L."/>
            <person name="Mikhailova N."/>
            <person name="Zeytun A."/>
            <person name="Han C."/>
            <person name="Tapia R."/>
            <person name="Land M."/>
            <person name="Hauser L."/>
            <person name="Kyrpides N."/>
            <person name="Ivanova N."/>
            <person name="Pagani I."/>
            <person name="Siebers A."/>
            <person name="Allgaier M."/>
            <person name="Thelen M."/>
            <person name="Hugenholtz P."/>
            <person name="Gladden J."/>
            <person name="Woyke T."/>
        </authorList>
    </citation>
    <scope>NUCLEOTIDE SEQUENCE [LARGE SCALE GENOMIC DNA]</scope>
    <source>
        <strain evidence="8">225</strain>
    </source>
</reference>
<organism evidence="8">
    <name type="scientific">Isoptericola variabilis (strain 225)</name>
    <dbReference type="NCBI Taxonomy" id="743718"/>
    <lineage>
        <taxon>Bacteria</taxon>
        <taxon>Bacillati</taxon>
        <taxon>Actinomycetota</taxon>
        <taxon>Actinomycetes</taxon>
        <taxon>Micrococcales</taxon>
        <taxon>Promicromonosporaceae</taxon>
        <taxon>Isoptericola</taxon>
    </lineage>
</organism>
<comment type="subcellular location">
    <subcellularLocation>
        <location evidence="1">Membrane</location>
        <topology evidence="1">Multi-pass membrane protein</topology>
    </subcellularLocation>
</comment>
<dbReference type="Pfam" id="PF03741">
    <property type="entry name" value="TerC"/>
    <property type="match status" value="1"/>
</dbReference>
<evidence type="ECO:0000256" key="6">
    <source>
        <dbReference type="SAM" id="Phobius"/>
    </source>
</evidence>